<dbReference type="Proteomes" id="UP000799302">
    <property type="component" value="Unassembled WGS sequence"/>
</dbReference>
<keyword evidence="4 8" id="KW-0479">Metal-binding</keyword>
<keyword evidence="11" id="KW-1133">Transmembrane helix</keyword>
<evidence type="ECO:0000256" key="10">
    <source>
        <dbReference type="SAM" id="Coils"/>
    </source>
</evidence>
<evidence type="ECO:0000256" key="8">
    <source>
        <dbReference type="PIRSR" id="PIRSR602402-1"/>
    </source>
</evidence>
<dbReference type="OrthoDB" id="1470350at2759"/>
<keyword evidence="11" id="KW-0472">Membrane</keyword>
<feature type="binding site" description="axial binding residue" evidence="8">
    <location>
        <position position="470"/>
    </location>
    <ligand>
        <name>heme</name>
        <dbReference type="ChEBI" id="CHEBI:30413"/>
    </ligand>
    <ligandPart>
        <name>Fe</name>
        <dbReference type="ChEBI" id="CHEBI:18248"/>
    </ligandPart>
</feature>
<dbReference type="InterPro" id="IPR002974">
    <property type="entry name" value="Cyt_P450_E_CYP52_ascomycetes"/>
</dbReference>
<evidence type="ECO:0000313" key="13">
    <source>
        <dbReference type="Proteomes" id="UP000799302"/>
    </source>
</evidence>
<dbReference type="PRINTS" id="PR00385">
    <property type="entry name" value="P450"/>
</dbReference>
<dbReference type="InterPro" id="IPR002402">
    <property type="entry name" value="Cyt_P450_E_grp-II"/>
</dbReference>
<dbReference type="AlphaFoldDB" id="A0A6A6U3M6"/>
<dbReference type="EMBL" id="MU004240">
    <property type="protein sequence ID" value="KAF2665544.1"/>
    <property type="molecule type" value="Genomic_DNA"/>
</dbReference>
<dbReference type="Pfam" id="PF00067">
    <property type="entry name" value="p450"/>
    <property type="match status" value="1"/>
</dbReference>
<feature type="transmembrane region" description="Helical" evidence="11">
    <location>
        <begin position="14"/>
        <end position="37"/>
    </location>
</feature>
<evidence type="ECO:0000256" key="1">
    <source>
        <dbReference type="ARBA" id="ARBA00001971"/>
    </source>
</evidence>
<evidence type="ECO:0000256" key="9">
    <source>
        <dbReference type="RuleBase" id="RU000461"/>
    </source>
</evidence>
<evidence type="ECO:0000313" key="12">
    <source>
        <dbReference type="EMBL" id="KAF2665544.1"/>
    </source>
</evidence>
<evidence type="ECO:0000256" key="5">
    <source>
        <dbReference type="ARBA" id="ARBA00023002"/>
    </source>
</evidence>
<sequence length="523" mass="59396">MAVVKGLEDAFGALGHYSIVSFALIAFVVVLSINYYSSYARQQKFAKEHGCKPVAAKFPHKDPIFGIDQIYSRIQSSKRHTLLEDGLKNFRKLGTTFSAKVFGLNIISTIEPENVKTILSLKFKDFGIGNREKTLGRLLGRGIFTSDGEPWSHSRAMIRPNFARDQVADLDAFERHIQTLFKLLPRDGSKVDLQEYFFKFTIDSATEFLFGTSTATLKASASGDSSTSSEAGFAVAFNHAQDSVAKRGRIGLLRAFYRDPAGDESIRICHEFVDQYVDEAVRYRERIEDLEKKGGEPKEEKYVFLHELARQIKDKKQLRDELLNVLLAGRDTTASLLSNMWFVIARRPDIFAKLRAEVEETLQGRTPTYQELRNMKYLKYCMNESLRLHPVVPANSRVAYHDTFLPLGGGKDGKSPLFIKAGTIVAYWTYAMHRRYDYYGEDADEFKPERWESLRPGWEYLPFNGGPRICLGQQYALTEAGYVTVRLLQEFQNVETRDPEQWAESLTLTLCSKNGTQVALTPA</sequence>
<proteinExistence type="inferred from homology"/>
<accession>A0A6A6U3M6</accession>
<dbReference type="InterPro" id="IPR017972">
    <property type="entry name" value="Cyt_P450_CS"/>
</dbReference>
<dbReference type="PANTHER" id="PTHR24287">
    <property type="entry name" value="P450, PUTATIVE (EUROFUNG)-RELATED"/>
    <property type="match status" value="1"/>
</dbReference>
<dbReference type="GO" id="GO:0016712">
    <property type="term" value="F:oxidoreductase activity, acting on paired donors, with incorporation or reduction of molecular oxygen, reduced flavin or flavoprotein as one donor, and incorporation of one atom of oxygen"/>
    <property type="evidence" value="ECO:0007669"/>
    <property type="project" value="InterPro"/>
</dbReference>
<evidence type="ECO:0000256" key="11">
    <source>
        <dbReference type="SAM" id="Phobius"/>
    </source>
</evidence>
<dbReference type="InterPro" id="IPR047146">
    <property type="entry name" value="Cyt_P450_E_CYP52_fungi"/>
</dbReference>
<feature type="coiled-coil region" evidence="10">
    <location>
        <begin position="273"/>
        <end position="325"/>
    </location>
</feature>
<dbReference type="Gene3D" id="1.10.630.10">
    <property type="entry name" value="Cytochrome P450"/>
    <property type="match status" value="1"/>
</dbReference>
<keyword evidence="10" id="KW-0175">Coiled coil</keyword>
<dbReference type="PRINTS" id="PR00464">
    <property type="entry name" value="EP450II"/>
</dbReference>
<keyword evidence="7 9" id="KW-0503">Monooxygenase</keyword>
<dbReference type="GO" id="GO:0005506">
    <property type="term" value="F:iron ion binding"/>
    <property type="evidence" value="ECO:0007669"/>
    <property type="project" value="InterPro"/>
</dbReference>
<reference evidence="12" key="1">
    <citation type="journal article" date="2020" name="Stud. Mycol.">
        <title>101 Dothideomycetes genomes: a test case for predicting lifestyles and emergence of pathogens.</title>
        <authorList>
            <person name="Haridas S."/>
            <person name="Albert R."/>
            <person name="Binder M."/>
            <person name="Bloem J."/>
            <person name="Labutti K."/>
            <person name="Salamov A."/>
            <person name="Andreopoulos B."/>
            <person name="Baker S."/>
            <person name="Barry K."/>
            <person name="Bills G."/>
            <person name="Bluhm B."/>
            <person name="Cannon C."/>
            <person name="Castanera R."/>
            <person name="Culley D."/>
            <person name="Daum C."/>
            <person name="Ezra D."/>
            <person name="Gonzalez J."/>
            <person name="Henrissat B."/>
            <person name="Kuo A."/>
            <person name="Liang C."/>
            <person name="Lipzen A."/>
            <person name="Lutzoni F."/>
            <person name="Magnuson J."/>
            <person name="Mondo S."/>
            <person name="Nolan M."/>
            <person name="Ohm R."/>
            <person name="Pangilinan J."/>
            <person name="Park H.-J."/>
            <person name="Ramirez L."/>
            <person name="Alfaro M."/>
            <person name="Sun H."/>
            <person name="Tritt A."/>
            <person name="Yoshinaga Y."/>
            <person name="Zwiers L.-H."/>
            <person name="Turgeon B."/>
            <person name="Goodwin S."/>
            <person name="Spatafora J."/>
            <person name="Crous P."/>
            <person name="Grigoriev I."/>
        </authorList>
    </citation>
    <scope>NUCLEOTIDE SEQUENCE</scope>
    <source>
        <strain evidence="12">CBS 115976</strain>
    </source>
</reference>
<dbReference type="InterPro" id="IPR036396">
    <property type="entry name" value="Cyt_P450_sf"/>
</dbReference>
<evidence type="ECO:0000256" key="4">
    <source>
        <dbReference type="ARBA" id="ARBA00022723"/>
    </source>
</evidence>
<evidence type="ECO:0000256" key="3">
    <source>
        <dbReference type="ARBA" id="ARBA00022617"/>
    </source>
</evidence>
<comment type="similarity">
    <text evidence="2 9">Belongs to the cytochrome P450 family.</text>
</comment>
<keyword evidence="5 9" id="KW-0560">Oxidoreductase</keyword>
<evidence type="ECO:0000256" key="2">
    <source>
        <dbReference type="ARBA" id="ARBA00010617"/>
    </source>
</evidence>
<name>A0A6A6U3M6_9PEZI</name>
<keyword evidence="13" id="KW-1185">Reference proteome</keyword>
<dbReference type="PRINTS" id="PR01239">
    <property type="entry name" value="EP450IICYP52"/>
</dbReference>
<dbReference type="PROSITE" id="PS00086">
    <property type="entry name" value="CYTOCHROME_P450"/>
    <property type="match status" value="1"/>
</dbReference>
<dbReference type="PANTHER" id="PTHR24287:SF17">
    <property type="entry name" value="P450, PUTATIVE (EUROFUNG)-RELATED"/>
    <property type="match status" value="1"/>
</dbReference>
<keyword evidence="3 8" id="KW-0349">Heme</keyword>
<keyword evidence="11" id="KW-0812">Transmembrane</keyword>
<gene>
    <name evidence="12" type="ORF">BT63DRAFT_428503</name>
</gene>
<protein>
    <submittedName>
        <fullName evidence="12">Cytochrome P450</fullName>
    </submittedName>
</protein>
<organism evidence="12 13">
    <name type="scientific">Microthyrium microscopicum</name>
    <dbReference type="NCBI Taxonomy" id="703497"/>
    <lineage>
        <taxon>Eukaryota</taxon>
        <taxon>Fungi</taxon>
        <taxon>Dikarya</taxon>
        <taxon>Ascomycota</taxon>
        <taxon>Pezizomycotina</taxon>
        <taxon>Dothideomycetes</taxon>
        <taxon>Dothideomycetes incertae sedis</taxon>
        <taxon>Microthyriales</taxon>
        <taxon>Microthyriaceae</taxon>
        <taxon>Microthyrium</taxon>
    </lineage>
</organism>
<dbReference type="CDD" id="cd11063">
    <property type="entry name" value="CYP52"/>
    <property type="match status" value="1"/>
</dbReference>
<keyword evidence="6 8" id="KW-0408">Iron</keyword>
<dbReference type="SUPFAM" id="SSF48264">
    <property type="entry name" value="Cytochrome P450"/>
    <property type="match status" value="1"/>
</dbReference>
<dbReference type="InterPro" id="IPR001128">
    <property type="entry name" value="Cyt_P450"/>
</dbReference>
<evidence type="ECO:0000256" key="6">
    <source>
        <dbReference type="ARBA" id="ARBA00023004"/>
    </source>
</evidence>
<dbReference type="GO" id="GO:0020037">
    <property type="term" value="F:heme binding"/>
    <property type="evidence" value="ECO:0007669"/>
    <property type="project" value="InterPro"/>
</dbReference>
<comment type="cofactor">
    <cofactor evidence="1 8">
        <name>heme</name>
        <dbReference type="ChEBI" id="CHEBI:30413"/>
    </cofactor>
</comment>
<evidence type="ECO:0000256" key="7">
    <source>
        <dbReference type="ARBA" id="ARBA00023033"/>
    </source>
</evidence>